<proteinExistence type="predicted"/>
<dbReference type="Pfam" id="PF13021">
    <property type="entry name" value="DUF3885"/>
    <property type="match status" value="1"/>
</dbReference>
<gene>
    <name evidence="2" type="ORF">WFZ85_14400</name>
</gene>
<organism evidence="2 3">
    <name type="scientific">Flavobacterium aureirubrum</name>
    <dbReference type="NCBI Taxonomy" id="3133147"/>
    <lineage>
        <taxon>Bacteria</taxon>
        <taxon>Pseudomonadati</taxon>
        <taxon>Bacteroidota</taxon>
        <taxon>Flavobacteriia</taxon>
        <taxon>Flavobacteriales</taxon>
        <taxon>Flavobacteriaceae</taxon>
        <taxon>Flavobacterium</taxon>
    </lineage>
</organism>
<evidence type="ECO:0000259" key="1">
    <source>
        <dbReference type="Pfam" id="PF13021"/>
    </source>
</evidence>
<keyword evidence="3" id="KW-1185">Reference proteome</keyword>
<evidence type="ECO:0000313" key="2">
    <source>
        <dbReference type="EMBL" id="MEM0543808.1"/>
    </source>
</evidence>
<dbReference type="RefSeq" id="WP_342696984.1">
    <property type="nucleotide sequence ID" value="NZ_JBCGDO010000027.1"/>
</dbReference>
<accession>A0ABU9N8G0</accession>
<comment type="caution">
    <text evidence="2">The sequence shown here is derived from an EMBL/GenBank/DDBJ whole genome shotgun (WGS) entry which is preliminary data.</text>
</comment>
<dbReference type="InterPro" id="IPR024976">
    <property type="entry name" value="DUF3885"/>
</dbReference>
<sequence length="215" mass="25357">MTERLKHKLEKFLKDNFNGLKLVAPLFYNHPISIRFDLQTDTENAEYFNNVRDRAATIFNAAFGDNDNVYVVIQRATFNRSKIRPKNYLFRQISNPKEIDFQKLFRPYPPEWHIEKWNRAIIKTVTSDINSQNIIKGISYKDFPTSGKAIFEEVYFINLDRKTIFNMYDDRGCDLLAADKDTLLPIYEKLNHLILDHDRKKIDEKFNKLSAAGNL</sequence>
<reference evidence="2 3" key="1">
    <citation type="submission" date="2024-03" db="EMBL/GenBank/DDBJ databases">
        <title>Two novel species of the genus Flavobacterium exhibiting potentially degradation of complex polysaccharides.</title>
        <authorList>
            <person name="Lian X."/>
        </authorList>
    </citation>
    <scope>NUCLEOTIDE SEQUENCE [LARGE SCALE GENOMIC DNA]</scope>
    <source>
        <strain evidence="3">j3</strain>
    </source>
</reference>
<feature type="domain" description="DUF3885" evidence="1">
    <location>
        <begin position="9"/>
        <end position="198"/>
    </location>
</feature>
<dbReference type="Proteomes" id="UP001460072">
    <property type="component" value="Unassembled WGS sequence"/>
</dbReference>
<protein>
    <submittedName>
        <fullName evidence="2">DUF3885 domain-containing protein</fullName>
    </submittedName>
</protein>
<name>A0ABU9N8G0_9FLAO</name>
<dbReference type="EMBL" id="JBCGDO010000027">
    <property type="protein sequence ID" value="MEM0543808.1"/>
    <property type="molecule type" value="Genomic_DNA"/>
</dbReference>
<evidence type="ECO:0000313" key="3">
    <source>
        <dbReference type="Proteomes" id="UP001460072"/>
    </source>
</evidence>